<evidence type="ECO:0000256" key="1">
    <source>
        <dbReference type="SAM" id="MobiDB-lite"/>
    </source>
</evidence>
<proteinExistence type="predicted"/>
<organism evidence="2 3">
    <name type="scientific">Demequina litorisediminis</name>
    <dbReference type="NCBI Taxonomy" id="1849022"/>
    <lineage>
        <taxon>Bacteria</taxon>
        <taxon>Bacillati</taxon>
        <taxon>Actinomycetota</taxon>
        <taxon>Actinomycetes</taxon>
        <taxon>Micrococcales</taxon>
        <taxon>Demequinaceae</taxon>
        <taxon>Demequina</taxon>
    </lineage>
</organism>
<gene>
    <name evidence="2" type="ORF">GCM10025876_24160</name>
</gene>
<feature type="region of interest" description="Disordered" evidence="1">
    <location>
        <begin position="63"/>
        <end position="83"/>
    </location>
</feature>
<name>A0ABQ6IGC1_9MICO</name>
<protein>
    <submittedName>
        <fullName evidence="2">Uncharacterized protein</fullName>
    </submittedName>
</protein>
<keyword evidence="3" id="KW-1185">Reference proteome</keyword>
<evidence type="ECO:0000313" key="2">
    <source>
        <dbReference type="EMBL" id="GMA36212.1"/>
    </source>
</evidence>
<dbReference type="EMBL" id="BSUN01000001">
    <property type="protein sequence ID" value="GMA36212.1"/>
    <property type="molecule type" value="Genomic_DNA"/>
</dbReference>
<reference evidence="3" key="1">
    <citation type="journal article" date="2019" name="Int. J. Syst. Evol. Microbiol.">
        <title>The Global Catalogue of Microorganisms (GCM) 10K type strain sequencing project: providing services to taxonomists for standard genome sequencing and annotation.</title>
        <authorList>
            <consortium name="The Broad Institute Genomics Platform"/>
            <consortium name="The Broad Institute Genome Sequencing Center for Infectious Disease"/>
            <person name="Wu L."/>
            <person name="Ma J."/>
        </authorList>
    </citation>
    <scope>NUCLEOTIDE SEQUENCE [LARGE SCALE GENOMIC DNA]</scope>
    <source>
        <strain evidence="3">NBRC 112299</strain>
    </source>
</reference>
<dbReference type="Proteomes" id="UP001157125">
    <property type="component" value="Unassembled WGS sequence"/>
</dbReference>
<feature type="compositionally biased region" description="Basic and acidic residues" evidence="1">
    <location>
        <begin position="63"/>
        <end position="75"/>
    </location>
</feature>
<evidence type="ECO:0000313" key="3">
    <source>
        <dbReference type="Proteomes" id="UP001157125"/>
    </source>
</evidence>
<comment type="caution">
    <text evidence="2">The sequence shown here is derived from an EMBL/GenBank/DDBJ whole genome shotgun (WGS) entry which is preliminary data.</text>
</comment>
<sequence length="172" mass="18651">MLDRIGHGLAQRWHVLIVTQGHAHHVRAVVDGPADALGKNLGVRTEALLDGPVIRRAEDAHREQVGLGSEAHDPGPLDVSPSDEARDGCAVPLGVGLPVGAVAYEVDPADHRIRQVRIAGVDAGIHHRDHGALPRRLLPCSVALQHRQRRWRLRGVLHVAALARASCRIDRE</sequence>
<accession>A0ABQ6IGC1</accession>